<comment type="caution">
    <text evidence="1">The sequence shown here is derived from an EMBL/GenBank/DDBJ whole genome shotgun (WGS) entry which is preliminary data.</text>
</comment>
<reference evidence="1 2" key="1">
    <citation type="journal article" date="2021" name="J. Hered.">
        <title>A chromosome-level genome assembly of the parasitoid wasp, Cotesia glomerata (Hymenoptera: Braconidae).</title>
        <authorList>
            <person name="Pinto B.J."/>
            <person name="Weis J.J."/>
            <person name="Gamble T."/>
            <person name="Ode P.J."/>
            <person name="Paul R."/>
            <person name="Zaspel J.M."/>
        </authorList>
    </citation>
    <scope>NUCLEOTIDE SEQUENCE [LARGE SCALE GENOMIC DNA]</scope>
    <source>
        <strain evidence="1">CgM1</strain>
    </source>
</reference>
<evidence type="ECO:0000313" key="1">
    <source>
        <dbReference type="EMBL" id="KAH0541003.1"/>
    </source>
</evidence>
<evidence type="ECO:0000313" key="2">
    <source>
        <dbReference type="Proteomes" id="UP000826195"/>
    </source>
</evidence>
<name>A0AAV7I1U3_COTGL</name>
<sequence>MAFDRDEIPLYEKVCGEARTSCSRFPHSHATPKEKKPFKKATRLYSLIQWTLGLLYFASRYRGKFQRLTCSQAPDSAMDIIIVVARSETKSCWLRDPEIGKKNKGDIQFNFDSISSYCTDLISAKGFFQDGLYARELLQILDNTHSKDRIGLKERESPCEKK</sequence>
<accession>A0AAV7I1U3</accession>
<organism evidence="1 2">
    <name type="scientific">Cotesia glomerata</name>
    <name type="common">Lepidopteran parasitic wasp</name>
    <name type="synonym">Apanteles glomeratus</name>
    <dbReference type="NCBI Taxonomy" id="32391"/>
    <lineage>
        <taxon>Eukaryota</taxon>
        <taxon>Metazoa</taxon>
        <taxon>Ecdysozoa</taxon>
        <taxon>Arthropoda</taxon>
        <taxon>Hexapoda</taxon>
        <taxon>Insecta</taxon>
        <taxon>Pterygota</taxon>
        <taxon>Neoptera</taxon>
        <taxon>Endopterygota</taxon>
        <taxon>Hymenoptera</taxon>
        <taxon>Apocrita</taxon>
        <taxon>Ichneumonoidea</taxon>
        <taxon>Braconidae</taxon>
        <taxon>Microgastrinae</taxon>
        <taxon>Cotesia</taxon>
    </lineage>
</organism>
<dbReference type="EMBL" id="JAHXZJ010002609">
    <property type="protein sequence ID" value="KAH0541003.1"/>
    <property type="molecule type" value="Genomic_DNA"/>
</dbReference>
<gene>
    <name evidence="1" type="ORF">KQX54_020771</name>
</gene>
<dbReference type="AlphaFoldDB" id="A0AAV7I1U3"/>
<protein>
    <submittedName>
        <fullName evidence="1">Uncharacterized protein</fullName>
    </submittedName>
</protein>
<dbReference type="Proteomes" id="UP000826195">
    <property type="component" value="Unassembled WGS sequence"/>
</dbReference>
<proteinExistence type="predicted"/>
<keyword evidence="2" id="KW-1185">Reference proteome</keyword>